<keyword evidence="2" id="KW-1185">Reference proteome</keyword>
<sequence length="80" mass="8830">MEHQIIKDKELLALLQQLQQSGAPASLFVEDQGMGSENGTIESIREEKGTHLITMNGNRSFTLQQVMAVNGTYRTGFSTC</sequence>
<dbReference type="AlphaFoldDB" id="A0A1M5BCK4"/>
<evidence type="ECO:0000313" key="1">
    <source>
        <dbReference type="EMBL" id="SHF40301.1"/>
    </source>
</evidence>
<reference evidence="1 2" key="1">
    <citation type="submission" date="2016-11" db="EMBL/GenBank/DDBJ databases">
        <authorList>
            <person name="Jaros S."/>
            <person name="Januszkiewicz K."/>
            <person name="Wedrychowicz H."/>
        </authorList>
    </citation>
    <scope>NUCLEOTIDE SEQUENCE [LARGE SCALE GENOMIC DNA]</scope>
    <source>
        <strain evidence="1 2">DSM 26897</strain>
    </source>
</reference>
<dbReference type="Proteomes" id="UP000184368">
    <property type="component" value="Unassembled WGS sequence"/>
</dbReference>
<organism evidence="1 2">
    <name type="scientific">Cnuella takakiae</name>
    <dbReference type="NCBI Taxonomy" id="1302690"/>
    <lineage>
        <taxon>Bacteria</taxon>
        <taxon>Pseudomonadati</taxon>
        <taxon>Bacteroidota</taxon>
        <taxon>Chitinophagia</taxon>
        <taxon>Chitinophagales</taxon>
        <taxon>Chitinophagaceae</taxon>
        <taxon>Cnuella</taxon>
    </lineage>
</organism>
<gene>
    <name evidence="1" type="ORF">SAMN05444008_107257</name>
</gene>
<evidence type="ECO:0000313" key="2">
    <source>
        <dbReference type="Proteomes" id="UP000184368"/>
    </source>
</evidence>
<protein>
    <submittedName>
        <fullName evidence="1">Uncharacterized protein</fullName>
    </submittedName>
</protein>
<dbReference type="RefSeq" id="WP_073043098.1">
    <property type="nucleotide sequence ID" value="NZ_FQUO01000007.1"/>
</dbReference>
<proteinExistence type="predicted"/>
<accession>A0A1M5BCK4</accession>
<dbReference type="EMBL" id="FQUO01000007">
    <property type="protein sequence ID" value="SHF40301.1"/>
    <property type="molecule type" value="Genomic_DNA"/>
</dbReference>
<name>A0A1M5BCK4_9BACT</name>